<dbReference type="PANTHER" id="PTHR24388">
    <property type="entry name" value="ZINC FINGER PROTEIN"/>
    <property type="match status" value="1"/>
</dbReference>
<evidence type="ECO:0000256" key="3">
    <source>
        <dbReference type="ARBA" id="ARBA00022737"/>
    </source>
</evidence>
<evidence type="ECO:0000313" key="11">
    <source>
        <dbReference type="EMBL" id="JAI65070.1"/>
    </source>
</evidence>
<sequence>MGAIHGKGRFQCSGCHQGFSWRLDLANHLQQCKAALHRETKDQQAEYYLLEMCFLCGHQLSGVHSEEASFVKGIQKLYHSKRPLTEVLEIITRDTSLHSLDQHTIGLCKDCMNAVNKWDKLEQQVLSIAQSIRRSYRSKRKRKGEVKLVEKKVNIEGQEADGSEGENEECDEQTDQMLPENLDSLIKQENIMDFIEQDEKFQDCEDKEYKCNCGKSMKGLNVFVDHQLREGCKVRTNQYPCKFCGSVFSEKKLLIAHKKACTEASLINGAYECDICGRRFLVRGRVETHKRNVHSIGTADQQLCSYCGRTFGSGYNMKNHLAREHGIGHVEAVMCELCGKKFSDRSSLRNHMKNIHGERNYECETCGKKFATPGMRNHHINEMHNNTYNYECNLCGEQFHVSFKYRYHMRKMHHTLQYACDDCGRTFIMRSDLYRHVRGVHMGVRDPKRYPCKVCGRLFPSKYKVKRHMSSHGIVHSKDDKNSKKHEGSGEAVTAAAPVSSEAECSSSLTEVTATSDGTSIDVHQLPVSDIYTGPHITTLTPEILQGEVTPDLVPSETMVVGPMSSLVVSASPLAENIAELHPSQDSEASHSHQTDPSEHFTRDGSLVTQAASSSSLIPVQQMIVIQDTVGVPSHAEFTLPTSSSQVITVPHSAAQVISVPPVSGQVLSIPQSSSQVISVPTVTSQVIGGTLHAPQANFAVSLPQQRTHSDSSNHKLPTIHYQYFSS</sequence>
<keyword evidence="4 8" id="KW-0863">Zinc-finger</keyword>
<organism evidence="11">
    <name type="scientific">Scylla olivacea</name>
    <name type="common">Orange mud crab</name>
    <name type="synonym">Cancer olivacea</name>
    <dbReference type="NCBI Taxonomy" id="85551"/>
    <lineage>
        <taxon>Eukaryota</taxon>
        <taxon>Metazoa</taxon>
        <taxon>Ecdysozoa</taxon>
        <taxon>Arthropoda</taxon>
        <taxon>Crustacea</taxon>
        <taxon>Multicrustacea</taxon>
        <taxon>Malacostraca</taxon>
        <taxon>Eumalacostraca</taxon>
        <taxon>Eucarida</taxon>
        <taxon>Decapoda</taxon>
        <taxon>Pleocyemata</taxon>
        <taxon>Brachyura</taxon>
        <taxon>Eubrachyura</taxon>
        <taxon>Portunoidea</taxon>
        <taxon>Portunidae</taxon>
        <taxon>Portuninae</taxon>
        <taxon>Scylla</taxon>
    </lineage>
</organism>
<dbReference type="InterPro" id="IPR013087">
    <property type="entry name" value="Znf_C2H2_type"/>
</dbReference>
<comment type="similarity">
    <text evidence="7">Belongs to the snail C2H2-type zinc-finger protein family.</text>
</comment>
<dbReference type="EMBL" id="GDRN01062422">
    <property type="protein sequence ID" value="JAI65070.1"/>
    <property type="molecule type" value="Transcribed_RNA"/>
</dbReference>
<accession>A0A0P4WCU0</accession>
<dbReference type="SUPFAM" id="SSF57667">
    <property type="entry name" value="beta-beta-alpha zinc fingers"/>
    <property type="match status" value="3"/>
</dbReference>
<dbReference type="InterPro" id="IPR036236">
    <property type="entry name" value="Znf_C2H2_sf"/>
</dbReference>
<keyword evidence="3" id="KW-0677">Repeat</keyword>
<dbReference type="PROSITE" id="PS00028">
    <property type="entry name" value="ZINC_FINGER_C2H2_1"/>
    <property type="match status" value="5"/>
</dbReference>
<name>A0A0P4WCU0_SCYOL</name>
<evidence type="ECO:0000256" key="9">
    <source>
        <dbReference type="SAM" id="MobiDB-lite"/>
    </source>
</evidence>
<feature type="compositionally biased region" description="Polar residues" evidence="9">
    <location>
        <begin position="503"/>
        <end position="514"/>
    </location>
</feature>
<feature type="domain" description="C2H2-type" evidence="10">
    <location>
        <begin position="333"/>
        <end position="361"/>
    </location>
</feature>
<proteinExistence type="inferred from homology"/>
<dbReference type="InterPro" id="IPR050527">
    <property type="entry name" value="Snail/Krueppel_Znf"/>
</dbReference>
<feature type="domain" description="C2H2-type" evidence="10">
    <location>
        <begin position="450"/>
        <end position="481"/>
    </location>
</feature>
<evidence type="ECO:0000256" key="1">
    <source>
        <dbReference type="ARBA" id="ARBA00004123"/>
    </source>
</evidence>
<feature type="region of interest" description="Disordered" evidence="9">
    <location>
        <begin position="469"/>
        <end position="514"/>
    </location>
</feature>
<feature type="domain" description="C2H2-type" evidence="10">
    <location>
        <begin position="10"/>
        <end position="42"/>
    </location>
</feature>
<evidence type="ECO:0000256" key="6">
    <source>
        <dbReference type="ARBA" id="ARBA00023242"/>
    </source>
</evidence>
<dbReference type="SMART" id="SM00355">
    <property type="entry name" value="ZnF_C2H2"/>
    <property type="match status" value="9"/>
</dbReference>
<feature type="region of interest" description="Disordered" evidence="9">
    <location>
        <begin position="582"/>
        <end position="606"/>
    </location>
</feature>
<dbReference type="AlphaFoldDB" id="A0A0P4WCU0"/>
<comment type="subcellular location">
    <subcellularLocation>
        <location evidence="1">Nucleus</location>
    </subcellularLocation>
</comment>
<dbReference type="GO" id="GO:0000981">
    <property type="term" value="F:DNA-binding transcription factor activity, RNA polymerase II-specific"/>
    <property type="evidence" value="ECO:0007669"/>
    <property type="project" value="TreeGrafter"/>
</dbReference>
<dbReference type="Pfam" id="PF13894">
    <property type="entry name" value="zf-C2H2_4"/>
    <property type="match status" value="1"/>
</dbReference>
<keyword evidence="2" id="KW-0479">Metal-binding</keyword>
<dbReference type="Pfam" id="PF13912">
    <property type="entry name" value="zf-C2H2_6"/>
    <property type="match status" value="1"/>
</dbReference>
<dbReference type="PANTHER" id="PTHR24388:SF54">
    <property type="entry name" value="PROTEIN ESCARGOT"/>
    <property type="match status" value="1"/>
</dbReference>
<feature type="compositionally biased region" description="Basic and acidic residues" evidence="9">
    <location>
        <begin position="583"/>
        <end position="603"/>
    </location>
</feature>
<dbReference type="PROSITE" id="PS50157">
    <property type="entry name" value="ZINC_FINGER_C2H2_2"/>
    <property type="match status" value="7"/>
</dbReference>
<dbReference type="GO" id="GO:0008270">
    <property type="term" value="F:zinc ion binding"/>
    <property type="evidence" value="ECO:0007669"/>
    <property type="project" value="UniProtKB-KW"/>
</dbReference>
<evidence type="ECO:0000256" key="5">
    <source>
        <dbReference type="ARBA" id="ARBA00022833"/>
    </source>
</evidence>
<feature type="domain" description="C2H2-type" evidence="10">
    <location>
        <begin position="271"/>
        <end position="295"/>
    </location>
</feature>
<evidence type="ECO:0000256" key="8">
    <source>
        <dbReference type="PROSITE-ProRule" id="PRU00042"/>
    </source>
</evidence>
<dbReference type="Pfam" id="PF00096">
    <property type="entry name" value="zf-C2H2"/>
    <property type="match status" value="3"/>
</dbReference>
<dbReference type="GO" id="GO:0005634">
    <property type="term" value="C:nucleus"/>
    <property type="evidence" value="ECO:0007669"/>
    <property type="project" value="UniProtKB-SubCell"/>
</dbReference>
<feature type="domain" description="C2H2-type" evidence="10">
    <location>
        <begin position="361"/>
        <end position="389"/>
    </location>
</feature>
<evidence type="ECO:0000256" key="2">
    <source>
        <dbReference type="ARBA" id="ARBA00022723"/>
    </source>
</evidence>
<feature type="domain" description="C2H2-type" evidence="10">
    <location>
        <begin position="418"/>
        <end position="446"/>
    </location>
</feature>
<dbReference type="GO" id="GO:0000978">
    <property type="term" value="F:RNA polymerase II cis-regulatory region sequence-specific DNA binding"/>
    <property type="evidence" value="ECO:0007669"/>
    <property type="project" value="TreeGrafter"/>
</dbReference>
<feature type="compositionally biased region" description="Basic and acidic residues" evidence="9">
    <location>
        <begin position="476"/>
        <end position="489"/>
    </location>
</feature>
<keyword evidence="6" id="KW-0539">Nucleus</keyword>
<protein>
    <recommendedName>
        <fullName evidence="10">C2H2-type domain-containing protein</fullName>
    </recommendedName>
</protein>
<feature type="domain" description="C2H2-type" evidence="10">
    <location>
        <begin position="390"/>
        <end position="419"/>
    </location>
</feature>
<evidence type="ECO:0000256" key="7">
    <source>
        <dbReference type="ARBA" id="ARBA00037948"/>
    </source>
</evidence>
<keyword evidence="5" id="KW-0862">Zinc</keyword>
<dbReference type="Gene3D" id="3.30.160.60">
    <property type="entry name" value="Classic Zinc Finger"/>
    <property type="match status" value="4"/>
</dbReference>
<evidence type="ECO:0000259" key="10">
    <source>
        <dbReference type="PROSITE" id="PS50157"/>
    </source>
</evidence>
<reference evidence="11" key="1">
    <citation type="submission" date="2015-09" db="EMBL/GenBank/DDBJ databases">
        <title>Scylla olivacea transcriptome.</title>
        <authorList>
            <person name="Ikhwanuddin M."/>
        </authorList>
    </citation>
    <scope>NUCLEOTIDE SEQUENCE</scope>
</reference>
<evidence type="ECO:0000256" key="4">
    <source>
        <dbReference type="ARBA" id="ARBA00022771"/>
    </source>
</evidence>